<dbReference type="PROSITE" id="PS50011">
    <property type="entry name" value="PROTEIN_KINASE_DOM"/>
    <property type="match status" value="1"/>
</dbReference>
<feature type="domain" description="Protein kinase" evidence="1">
    <location>
        <begin position="1"/>
        <end position="108"/>
    </location>
</feature>
<keyword evidence="3" id="KW-1185">Reference proteome</keyword>
<name>A0A6A3CIE7_HIBSY</name>
<evidence type="ECO:0000259" key="1">
    <source>
        <dbReference type="PROSITE" id="PS50011"/>
    </source>
</evidence>
<reference evidence="2" key="1">
    <citation type="submission" date="2019-09" db="EMBL/GenBank/DDBJ databases">
        <title>Draft genome information of white flower Hibiscus syriacus.</title>
        <authorList>
            <person name="Kim Y.-M."/>
        </authorList>
    </citation>
    <scope>NUCLEOTIDE SEQUENCE [LARGE SCALE GENOMIC DNA]</scope>
    <source>
        <strain evidence="2">YM2019G1</strain>
    </source>
</reference>
<dbReference type="GO" id="GO:0010274">
    <property type="term" value="P:hydrotropism"/>
    <property type="evidence" value="ECO:0007669"/>
    <property type="project" value="InterPro"/>
</dbReference>
<dbReference type="PANTHER" id="PTHR31696:SF3">
    <property type="entry name" value="OS09G0463600 PROTEIN"/>
    <property type="match status" value="1"/>
</dbReference>
<dbReference type="GO" id="GO:0005524">
    <property type="term" value="F:ATP binding"/>
    <property type="evidence" value="ECO:0007669"/>
    <property type="project" value="InterPro"/>
</dbReference>
<accession>A0A6A3CIE7</accession>
<evidence type="ECO:0000313" key="3">
    <source>
        <dbReference type="Proteomes" id="UP000436088"/>
    </source>
</evidence>
<dbReference type="GO" id="GO:0004672">
    <property type="term" value="F:protein kinase activity"/>
    <property type="evidence" value="ECO:0007669"/>
    <property type="project" value="InterPro"/>
</dbReference>
<dbReference type="SUPFAM" id="SSF56112">
    <property type="entry name" value="Protein kinase-like (PK-like)"/>
    <property type="match status" value="1"/>
</dbReference>
<dbReference type="Pfam" id="PF00069">
    <property type="entry name" value="Pkinase"/>
    <property type="match status" value="1"/>
</dbReference>
<organism evidence="2 3">
    <name type="scientific">Hibiscus syriacus</name>
    <name type="common">Rose of Sharon</name>
    <dbReference type="NCBI Taxonomy" id="106335"/>
    <lineage>
        <taxon>Eukaryota</taxon>
        <taxon>Viridiplantae</taxon>
        <taxon>Streptophyta</taxon>
        <taxon>Embryophyta</taxon>
        <taxon>Tracheophyta</taxon>
        <taxon>Spermatophyta</taxon>
        <taxon>Magnoliopsida</taxon>
        <taxon>eudicotyledons</taxon>
        <taxon>Gunneridae</taxon>
        <taxon>Pentapetalae</taxon>
        <taxon>rosids</taxon>
        <taxon>malvids</taxon>
        <taxon>Malvales</taxon>
        <taxon>Malvaceae</taxon>
        <taxon>Malvoideae</taxon>
        <taxon>Hibiscus</taxon>
    </lineage>
</organism>
<dbReference type="InterPro" id="IPR011009">
    <property type="entry name" value="Kinase-like_dom_sf"/>
</dbReference>
<dbReference type="InterPro" id="IPR006460">
    <property type="entry name" value="MIZ1-like_pln"/>
</dbReference>
<dbReference type="AlphaFoldDB" id="A0A6A3CIE7"/>
<dbReference type="Gene3D" id="1.10.510.10">
    <property type="entry name" value="Transferase(Phosphotransferase) domain 1"/>
    <property type="match status" value="1"/>
</dbReference>
<dbReference type="PANTHER" id="PTHR31696">
    <property type="entry name" value="PROTEIN MIZU-KUSSEI 1"/>
    <property type="match status" value="1"/>
</dbReference>
<dbReference type="NCBIfam" id="TIGR01570">
    <property type="entry name" value="A_thal_3588"/>
    <property type="match status" value="1"/>
</dbReference>
<proteinExistence type="predicted"/>
<gene>
    <name evidence="2" type="ORF">F3Y22_tig00003725pilonHSYRG00051</name>
</gene>
<sequence length="376" mass="42837">MAPEWLSSVITEKVDVYSFGFVVLEILCGRPNLDGSQQEEEDQHFLRLFRRKQEEGKLIDLVDKGSDAMQSNGAEVVEMMKVAAWCLQTEYERRPSMSTVVKLFEGSVDVEGNMMKNFEMDLHLKQWRHILQQSYPLCYLDFMQMGCKLSPYFQMDNPAILSLLRPTPKEKHRKSSSTGGGSLLRMFKLFPMLTSGCKMVALLGKPQKPFLKDGTTTGTIFGYRKGRVWLAIQADPYRMPMFLIELPMLTGVLQKEMGSDIVRIALESETRTHKKKLFEEFVWAVYCNGRKMGYSIRRKQVCEDELQVMQLLRGVSMGAGVLPSPNDKKDGANGELTYMRATFERVVGSKDSQTLYMINPDGAPSPELSIFFIRGH</sequence>
<dbReference type="InterPro" id="IPR000719">
    <property type="entry name" value="Prot_kinase_dom"/>
</dbReference>
<protein>
    <submittedName>
        <fullName evidence="2">Myb protein-like</fullName>
    </submittedName>
</protein>
<dbReference type="Proteomes" id="UP000436088">
    <property type="component" value="Unassembled WGS sequence"/>
</dbReference>
<dbReference type="Pfam" id="PF04759">
    <property type="entry name" value="DUF617"/>
    <property type="match status" value="1"/>
</dbReference>
<evidence type="ECO:0000313" key="2">
    <source>
        <dbReference type="EMBL" id="KAE8729195.1"/>
    </source>
</evidence>
<comment type="caution">
    <text evidence="2">The sequence shown here is derived from an EMBL/GenBank/DDBJ whole genome shotgun (WGS) entry which is preliminary data.</text>
</comment>
<dbReference type="EMBL" id="VEPZ02000231">
    <property type="protein sequence ID" value="KAE8729195.1"/>
    <property type="molecule type" value="Genomic_DNA"/>
</dbReference>